<proteinExistence type="predicted"/>
<accession>A0ABQ5SQG8</accession>
<dbReference type="EMBL" id="BSEL01000001">
    <property type="protein sequence ID" value="GLJ66174.1"/>
    <property type="molecule type" value="Genomic_DNA"/>
</dbReference>
<reference evidence="3" key="1">
    <citation type="journal article" date="2014" name="Int. J. Syst. Evol. Microbiol.">
        <title>Complete genome of a new Firmicutes species belonging to the dominant human colonic microbiota ('Ruminococcus bicirculans') reveals two chromosomes and a selective capacity to utilize plant glucans.</title>
        <authorList>
            <consortium name="NISC Comparative Sequencing Program"/>
            <person name="Wegmann U."/>
            <person name="Louis P."/>
            <person name="Goesmann A."/>
            <person name="Henrissat B."/>
            <person name="Duncan S.H."/>
            <person name="Flint H.J."/>
        </authorList>
    </citation>
    <scope>NUCLEOTIDE SEQUENCE</scope>
    <source>
        <strain evidence="3">VKM Ac-1246</strain>
    </source>
</reference>
<keyword evidence="4" id="KW-1185">Reference proteome</keyword>
<keyword evidence="2" id="KW-1133">Transmembrane helix</keyword>
<sequence>MWIPPPPPGAYAGPPKKKRSKTGLWVALGGLAVLVLIAGAGLGAFFLLRPGGSSSAAGGDTAETPGTHSDMEAVTSEPTRKWSWKSSDEIRWTADGPDFTVAVLEGEAGFVVLDDDGKERWRAERHNYSGAWVDEDAERIQASWYGPISTDANGETTSDSGTIVYDFDGEIVFKDTDDDHFVESVEEDGTYLVHDSEAKTLKKVSSPDDKGEWTISGENITTTDDWIYAVHGDTLARYSREDGILDWKIDMPAGWKGPKFWYDIKLDANDDLVVVVGHATYGFSAEKGEALWNVPGEGAVTSTAGDRIAVIEDGRYDEAQGITMPSNGPYPIFDETGKVGELPFSTARPYGAVQMVKVDGKGDQLNFGIDEGALYDADGKLLEDGYGHAYQALDAGVYLLDKATLSFRTWHEEEDVWTLTLSGVDSIGDTINHRDVSVGFGDGHLVVNDKHNLWFYE</sequence>
<keyword evidence="2" id="KW-0472">Membrane</keyword>
<gene>
    <name evidence="3" type="ORF">GCM10017579_02100</name>
</gene>
<organism evidence="3 4">
    <name type="scientific">Nocardioides luteus</name>
    <dbReference type="NCBI Taxonomy" id="1844"/>
    <lineage>
        <taxon>Bacteria</taxon>
        <taxon>Bacillati</taxon>
        <taxon>Actinomycetota</taxon>
        <taxon>Actinomycetes</taxon>
        <taxon>Propionibacteriales</taxon>
        <taxon>Nocardioidaceae</taxon>
        <taxon>Nocardioides</taxon>
    </lineage>
</organism>
<comment type="caution">
    <text evidence="3">The sequence shown here is derived from an EMBL/GenBank/DDBJ whole genome shotgun (WGS) entry which is preliminary data.</text>
</comment>
<name>A0ABQ5SQG8_9ACTN</name>
<feature type="region of interest" description="Disordered" evidence="1">
    <location>
        <begin position="55"/>
        <end position="80"/>
    </location>
</feature>
<evidence type="ECO:0000256" key="2">
    <source>
        <dbReference type="SAM" id="Phobius"/>
    </source>
</evidence>
<reference evidence="3" key="2">
    <citation type="submission" date="2023-01" db="EMBL/GenBank/DDBJ databases">
        <authorList>
            <person name="Sun Q."/>
            <person name="Evtushenko L."/>
        </authorList>
    </citation>
    <scope>NUCLEOTIDE SEQUENCE</scope>
    <source>
        <strain evidence="3">VKM Ac-1246</strain>
    </source>
</reference>
<dbReference type="Proteomes" id="UP001142292">
    <property type="component" value="Unassembled WGS sequence"/>
</dbReference>
<protein>
    <submittedName>
        <fullName evidence="3">Uncharacterized protein</fullName>
    </submittedName>
</protein>
<evidence type="ECO:0000256" key="1">
    <source>
        <dbReference type="SAM" id="MobiDB-lite"/>
    </source>
</evidence>
<keyword evidence="2" id="KW-0812">Transmembrane</keyword>
<feature type="transmembrane region" description="Helical" evidence="2">
    <location>
        <begin position="24"/>
        <end position="48"/>
    </location>
</feature>
<evidence type="ECO:0000313" key="4">
    <source>
        <dbReference type="Proteomes" id="UP001142292"/>
    </source>
</evidence>
<evidence type="ECO:0000313" key="3">
    <source>
        <dbReference type="EMBL" id="GLJ66174.1"/>
    </source>
</evidence>